<dbReference type="PANTHER" id="PTHR30627:SF1">
    <property type="entry name" value="PEPTIDOGLYCAN D,D-TRANSPEPTIDASE FTSI"/>
    <property type="match status" value="1"/>
</dbReference>
<keyword evidence="3" id="KW-0472">Membrane</keyword>
<dbReference type="Gene3D" id="3.90.1310.10">
    <property type="entry name" value="Penicillin-binding protein 2a (Domain 2)"/>
    <property type="match status" value="1"/>
</dbReference>
<evidence type="ECO:0000313" key="6">
    <source>
        <dbReference type="Proteomes" id="UP000239471"/>
    </source>
</evidence>
<dbReference type="PANTHER" id="PTHR30627">
    <property type="entry name" value="PEPTIDOGLYCAN D,D-TRANSPEPTIDASE"/>
    <property type="match status" value="1"/>
</dbReference>
<accession>A0A2T0BGF6</accession>
<dbReference type="OrthoDB" id="9804124at2"/>
<evidence type="ECO:0000256" key="1">
    <source>
        <dbReference type="ARBA" id="ARBA00004370"/>
    </source>
</evidence>
<dbReference type="InterPro" id="IPR001460">
    <property type="entry name" value="PCN-bd_Tpept"/>
</dbReference>
<dbReference type="Pfam" id="PF00905">
    <property type="entry name" value="Transpeptidase"/>
    <property type="match status" value="1"/>
</dbReference>
<dbReference type="Proteomes" id="UP000239471">
    <property type="component" value="Unassembled WGS sequence"/>
</dbReference>
<comment type="similarity">
    <text evidence="2">Belongs to the transpeptidase family.</text>
</comment>
<evidence type="ECO:0000259" key="4">
    <source>
        <dbReference type="PROSITE" id="PS51178"/>
    </source>
</evidence>
<dbReference type="InterPro" id="IPR012338">
    <property type="entry name" value="Beta-lactam/transpept-like"/>
</dbReference>
<dbReference type="InterPro" id="IPR005311">
    <property type="entry name" value="PBP_dimer"/>
</dbReference>
<dbReference type="Pfam" id="PF03793">
    <property type="entry name" value="PASTA"/>
    <property type="match status" value="2"/>
</dbReference>
<sequence length="734" mass="79663">MKKDIFRDRSKMKKRMSLALVTIISLLFILTLRLAYIMIVKQSEYSAMAEEQWTSEVKIDAKRGRILDRNGVELAISANVYRIDFDLNSIRKYLETEGATYTTTAQLAPVIANAVGMEEAAVLKKLDAKLPSGAQAGSATLIRRIEKAASDNVKKLSISGIIISPDTKRYYPNANFLSHTLGSTNIDGQGLTGIELEYNSELSGTPGMKIAELDSKSGDLPYTISQYTAPVDGKDVTLTIDENIQFFAEKVATQAQVDQKAKAVSVLVTDPKTGEILAMVNKPDFDPNTPYDGIQNFEGANDGEKLQKMWRNRLVNDTFEPGSIFKVITGITALEEGLVSPEDTFVCNGSLTFGNRVIKCWKPQGHGTQHFEDIFQNSCNVAFMQLGEKIGKEKLCEYIAKFGFGKVSGIDLPGEAKGIVKSPENISQTDLATIAFGQTNTVNSVQFMAAFNAIANGGSLIQPHVMKDTTHKDENGTVVVDSSFDATTTEVASKEKTAELRTYLERVVTGGSGVSTFIEGYHIGGKTGTAQKVNPENGTYEANKYISSFVGMAPVDDPKVTILITVDEPSNGAYYASQVSAPYAKMLFTDIFNYMEGKFSAETANSIVKDVVIPEVRGMTIENAKKILKDLKLEAELVGEGDVVKTIKPYPGYTVKEGSKISLYGNLDGGSITSVVMPDLQGYSTEASANLLKSLGLKYTVSGTGLVSTQSIPAGEVITKETAIKLELSIDYKD</sequence>
<proteinExistence type="inferred from homology"/>
<dbReference type="Gene3D" id="3.40.710.10">
    <property type="entry name" value="DD-peptidase/beta-lactamase superfamily"/>
    <property type="match status" value="1"/>
</dbReference>
<dbReference type="AlphaFoldDB" id="A0A2T0BGF6"/>
<keyword evidence="6" id="KW-1185">Reference proteome</keyword>
<dbReference type="SUPFAM" id="SSF56519">
    <property type="entry name" value="Penicillin binding protein dimerisation domain"/>
    <property type="match status" value="1"/>
</dbReference>
<dbReference type="NCBIfam" id="TIGR02214">
    <property type="entry name" value="spoVD_pbp"/>
    <property type="match status" value="1"/>
</dbReference>
<dbReference type="SMART" id="SM00740">
    <property type="entry name" value="PASTA"/>
    <property type="match status" value="2"/>
</dbReference>
<dbReference type="CDD" id="cd06575">
    <property type="entry name" value="PASTA_Pbp2x-like_2"/>
    <property type="match status" value="1"/>
</dbReference>
<protein>
    <submittedName>
        <fullName evidence="5">Stage V sporulation protein D</fullName>
    </submittedName>
</protein>
<dbReference type="CDD" id="cd06576">
    <property type="entry name" value="PASTA_Pbp2x-like_1"/>
    <property type="match status" value="1"/>
</dbReference>
<dbReference type="Gene3D" id="3.30.10.20">
    <property type="match status" value="1"/>
</dbReference>
<feature type="domain" description="PASTA" evidence="4">
    <location>
        <begin position="607"/>
        <end position="666"/>
    </location>
</feature>
<dbReference type="RefSeq" id="WP_106059360.1">
    <property type="nucleotide sequence ID" value="NZ_PVXQ01000011.1"/>
</dbReference>
<gene>
    <name evidence="5" type="primary">spoVD</name>
    <name evidence="5" type="ORF">CLVI_13660</name>
</gene>
<evidence type="ECO:0000256" key="2">
    <source>
        <dbReference type="ARBA" id="ARBA00007171"/>
    </source>
</evidence>
<dbReference type="SUPFAM" id="SSF56601">
    <property type="entry name" value="beta-lactamase/transpeptidase-like"/>
    <property type="match status" value="1"/>
</dbReference>
<name>A0A2T0BGF6_9CLOT</name>
<dbReference type="Pfam" id="PF03717">
    <property type="entry name" value="PBP_dimer"/>
    <property type="match status" value="1"/>
</dbReference>
<comment type="caution">
    <text evidence="5">The sequence shown here is derived from an EMBL/GenBank/DDBJ whole genome shotgun (WGS) entry which is preliminary data.</text>
</comment>
<dbReference type="GO" id="GO:0005886">
    <property type="term" value="C:plasma membrane"/>
    <property type="evidence" value="ECO:0007669"/>
    <property type="project" value="TreeGrafter"/>
</dbReference>
<dbReference type="InterPro" id="IPR036138">
    <property type="entry name" value="PBP_dimer_sf"/>
</dbReference>
<dbReference type="Gene3D" id="3.30.450.330">
    <property type="match status" value="1"/>
</dbReference>
<organism evidence="5 6">
    <name type="scientific">Clostridium vincentii</name>
    <dbReference type="NCBI Taxonomy" id="52704"/>
    <lineage>
        <taxon>Bacteria</taxon>
        <taxon>Bacillati</taxon>
        <taxon>Bacillota</taxon>
        <taxon>Clostridia</taxon>
        <taxon>Eubacteriales</taxon>
        <taxon>Clostridiaceae</taxon>
        <taxon>Clostridium</taxon>
    </lineage>
</organism>
<comment type="subcellular location">
    <subcellularLocation>
        <location evidence="1">Membrane</location>
    </subcellularLocation>
</comment>
<evidence type="ECO:0000256" key="3">
    <source>
        <dbReference type="ARBA" id="ARBA00023136"/>
    </source>
</evidence>
<dbReference type="EMBL" id="PVXQ01000011">
    <property type="protein sequence ID" value="PRR82923.1"/>
    <property type="molecule type" value="Genomic_DNA"/>
</dbReference>
<dbReference type="InterPro" id="IPR050515">
    <property type="entry name" value="Beta-lactam/transpept"/>
</dbReference>
<dbReference type="PROSITE" id="PS51178">
    <property type="entry name" value="PASTA"/>
    <property type="match status" value="2"/>
</dbReference>
<dbReference type="SUPFAM" id="SSF54184">
    <property type="entry name" value="Penicillin-binding protein 2x (pbp-2x), c-terminal domain"/>
    <property type="match status" value="2"/>
</dbReference>
<dbReference type="GO" id="GO:0008658">
    <property type="term" value="F:penicillin binding"/>
    <property type="evidence" value="ECO:0007669"/>
    <property type="project" value="InterPro"/>
</dbReference>
<reference evidence="5 6" key="1">
    <citation type="submission" date="2018-03" db="EMBL/GenBank/DDBJ databases">
        <title>Genome sequence of Clostridium vincentii DSM 10228.</title>
        <authorList>
            <person name="Poehlein A."/>
            <person name="Daniel R."/>
        </authorList>
    </citation>
    <scope>NUCLEOTIDE SEQUENCE [LARGE SCALE GENOMIC DNA]</scope>
    <source>
        <strain evidence="5 6">DSM 10228</strain>
    </source>
</reference>
<feature type="domain" description="PASTA" evidence="4">
    <location>
        <begin position="671"/>
        <end position="730"/>
    </location>
</feature>
<dbReference type="InterPro" id="IPR005543">
    <property type="entry name" value="PASTA_dom"/>
</dbReference>
<dbReference type="InterPro" id="IPR011927">
    <property type="entry name" value="SpoVD_pbp"/>
</dbReference>
<evidence type="ECO:0000313" key="5">
    <source>
        <dbReference type="EMBL" id="PRR82923.1"/>
    </source>
</evidence>
<dbReference type="GO" id="GO:0071555">
    <property type="term" value="P:cell wall organization"/>
    <property type="evidence" value="ECO:0007669"/>
    <property type="project" value="TreeGrafter"/>
</dbReference>